<reference evidence="3" key="1">
    <citation type="submission" date="2015-07" db="EMBL/GenBank/DDBJ databases">
        <title>Genome sequencing project for genomic taxonomy and phylogenomics of Bacillus-like bacteria.</title>
        <authorList>
            <person name="Liu B."/>
            <person name="Wang J."/>
            <person name="Zhu Y."/>
            <person name="Liu G."/>
            <person name="Chen Q."/>
            <person name="Chen Z."/>
            <person name="Lan J."/>
            <person name="Che J."/>
            <person name="Ge C."/>
            <person name="Shi H."/>
            <person name="Pan Z."/>
            <person name="Liu X."/>
        </authorList>
    </citation>
    <scope>NUCLEOTIDE SEQUENCE [LARGE SCALE GENOMIC DNA]</scope>
    <source>
        <strain evidence="3">FJAT-27997</strain>
    </source>
</reference>
<dbReference type="PATRIC" id="fig|1679170.3.peg.1854"/>
<feature type="transmembrane region" description="Helical" evidence="1">
    <location>
        <begin position="38"/>
        <end position="55"/>
    </location>
</feature>
<evidence type="ECO:0008006" key="4">
    <source>
        <dbReference type="Google" id="ProtNLM"/>
    </source>
</evidence>
<dbReference type="AlphaFoldDB" id="A0A0K9GSJ1"/>
<keyword evidence="1" id="KW-0472">Membrane</keyword>
<gene>
    <name evidence="2" type="ORF">AC625_08635</name>
</gene>
<dbReference type="Proteomes" id="UP000037146">
    <property type="component" value="Unassembled WGS sequence"/>
</dbReference>
<feature type="transmembrane region" description="Helical" evidence="1">
    <location>
        <begin position="61"/>
        <end position="79"/>
    </location>
</feature>
<evidence type="ECO:0000313" key="3">
    <source>
        <dbReference type="Proteomes" id="UP000037146"/>
    </source>
</evidence>
<keyword evidence="1" id="KW-0812">Transmembrane</keyword>
<dbReference type="RefSeq" id="WP_049680934.1">
    <property type="nucleotide sequence ID" value="NZ_LFZW01000001.1"/>
</dbReference>
<accession>A0A0K9GSJ1</accession>
<proteinExistence type="predicted"/>
<dbReference type="InterPro" id="IPR025441">
    <property type="entry name" value="DUF4181"/>
</dbReference>
<name>A0A0K9GSJ1_9BACI</name>
<dbReference type="Pfam" id="PF13789">
    <property type="entry name" value="DUF4181"/>
    <property type="match status" value="1"/>
</dbReference>
<evidence type="ECO:0000256" key="1">
    <source>
        <dbReference type="SAM" id="Phobius"/>
    </source>
</evidence>
<keyword evidence="3" id="KW-1185">Reference proteome</keyword>
<sequence length="113" mass="13397">MAVFILGIVFDKVIRKIFNIKKEKGRSYTHANKIHKRGEWIIVILFIIVLFYRLSVASIELVPALFTYFFILFAFRAFMEWKYQRETRKHILSVSSLILLVISGFCLYAFNII</sequence>
<feature type="transmembrane region" description="Helical" evidence="1">
    <location>
        <begin position="91"/>
        <end position="110"/>
    </location>
</feature>
<protein>
    <recommendedName>
        <fullName evidence="4">DUF4181 domain-containing protein</fullName>
    </recommendedName>
</protein>
<organism evidence="2 3">
    <name type="scientific">Peribacillus loiseleuriae</name>
    <dbReference type="NCBI Taxonomy" id="1679170"/>
    <lineage>
        <taxon>Bacteria</taxon>
        <taxon>Bacillati</taxon>
        <taxon>Bacillota</taxon>
        <taxon>Bacilli</taxon>
        <taxon>Bacillales</taxon>
        <taxon>Bacillaceae</taxon>
        <taxon>Peribacillus</taxon>
    </lineage>
</organism>
<dbReference type="STRING" id="1679170.AC625_08635"/>
<keyword evidence="1" id="KW-1133">Transmembrane helix</keyword>
<evidence type="ECO:0000313" key="2">
    <source>
        <dbReference type="EMBL" id="KMY49600.1"/>
    </source>
</evidence>
<comment type="caution">
    <text evidence="2">The sequence shown here is derived from an EMBL/GenBank/DDBJ whole genome shotgun (WGS) entry which is preliminary data.</text>
</comment>
<dbReference type="EMBL" id="LFZW01000001">
    <property type="protein sequence ID" value="KMY49600.1"/>
    <property type="molecule type" value="Genomic_DNA"/>
</dbReference>